<keyword evidence="1" id="KW-0732">Signal</keyword>
<proteinExistence type="predicted"/>
<comment type="caution">
    <text evidence="2">The sequence shown here is derived from an EMBL/GenBank/DDBJ whole genome shotgun (WGS) entry which is preliminary data.</text>
</comment>
<evidence type="ECO:0000313" key="2">
    <source>
        <dbReference type="EMBL" id="KAJ9612643.1"/>
    </source>
</evidence>
<evidence type="ECO:0000313" key="3">
    <source>
        <dbReference type="Proteomes" id="UP001172673"/>
    </source>
</evidence>
<protein>
    <submittedName>
        <fullName evidence="2">Uncharacterized protein</fullName>
    </submittedName>
</protein>
<feature type="chain" id="PRO_5041256188" evidence="1">
    <location>
        <begin position="20"/>
        <end position="165"/>
    </location>
</feature>
<organism evidence="2 3">
    <name type="scientific">Cladophialophora chaetospira</name>
    <dbReference type="NCBI Taxonomy" id="386627"/>
    <lineage>
        <taxon>Eukaryota</taxon>
        <taxon>Fungi</taxon>
        <taxon>Dikarya</taxon>
        <taxon>Ascomycota</taxon>
        <taxon>Pezizomycotina</taxon>
        <taxon>Eurotiomycetes</taxon>
        <taxon>Chaetothyriomycetidae</taxon>
        <taxon>Chaetothyriales</taxon>
        <taxon>Herpotrichiellaceae</taxon>
        <taxon>Cladophialophora</taxon>
    </lineage>
</organism>
<feature type="signal peptide" evidence="1">
    <location>
        <begin position="1"/>
        <end position="19"/>
    </location>
</feature>
<evidence type="ECO:0000256" key="1">
    <source>
        <dbReference type="SAM" id="SignalP"/>
    </source>
</evidence>
<accession>A0AA38XFR0</accession>
<gene>
    <name evidence="2" type="ORF">H2200_004240</name>
</gene>
<dbReference type="AlphaFoldDB" id="A0AA38XFR0"/>
<dbReference type="Proteomes" id="UP001172673">
    <property type="component" value="Unassembled WGS sequence"/>
</dbReference>
<reference evidence="2" key="1">
    <citation type="submission" date="2022-10" db="EMBL/GenBank/DDBJ databases">
        <title>Culturing micro-colonial fungi from biological soil crusts in the Mojave desert and describing Neophaeococcomyces mojavensis, and introducing the new genera and species Taxawa tesnikishii.</title>
        <authorList>
            <person name="Kurbessoian T."/>
            <person name="Stajich J.E."/>
        </authorList>
    </citation>
    <scope>NUCLEOTIDE SEQUENCE</scope>
    <source>
        <strain evidence="2">TK_41</strain>
    </source>
</reference>
<dbReference type="EMBL" id="JAPDRK010000005">
    <property type="protein sequence ID" value="KAJ9612643.1"/>
    <property type="molecule type" value="Genomic_DNA"/>
</dbReference>
<keyword evidence="3" id="KW-1185">Reference proteome</keyword>
<name>A0AA38XFR0_9EURO</name>
<sequence length="165" mass="17667">MVSFKSILTLAVAATTASAFPSPKLPGCGEVDIIFTGLPPYHPLVAQQGFNSSAVDAGLRADAADIIKAGYNLRVVLMGPEQDISVLVNQTNGIRWDGTGVGYGVRGSRREDLTIRLGDIIQVFHERAPRAPTVFDYSFTTALWAIQTKFPLSSNCTNSPGKDLV</sequence>